<feature type="region of interest" description="Disordered" evidence="1">
    <location>
        <begin position="55"/>
        <end position="82"/>
    </location>
</feature>
<accession>A0A0R3TI14</accession>
<proteinExistence type="predicted"/>
<dbReference type="EMBL" id="UZAE01010085">
    <property type="protein sequence ID" value="VDO02919.1"/>
    <property type="molecule type" value="Genomic_DNA"/>
</dbReference>
<feature type="region of interest" description="Disordered" evidence="1">
    <location>
        <begin position="1"/>
        <end position="21"/>
    </location>
</feature>
<evidence type="ECO:0000313" key="5">
    <source>
        <dbReference type="WBParaSite" id="HNAJ_0000670501-mRNA-1"/>
    </source>
</evidence>
<organism evidence="5">
    <name type="scientific">Rodentolepis nana</name>
    <name type="common">Dwarf tapeworm</name>
    <name type="synonym">Hymenolepis nana</name>
    <dbReference type="NCBI Taxonomy" id="102285"/>
    <lineage>
        <taxon>Eukaryota</taxon>
        <taxon>Metazoa</taxon>
        <taxon>Spiralia</taxon>
        <taxon>Lophotrochozoa</taxon>
        <taxon>Platyhelminthes</taxon>
        <taxon>Cestoda</taxon>
        <taxon>Eucestoda</taxon>
        <taxon>Cyclophyllidea</taxon>
        <taxon>Hymenolepididae</taxon>
        <taxon>Rodentolepis</taxon>
    </lineage>
</organism>
<dbReference type="Proteomes" id="UP000278807">
    <property type="component" value="Unassembled WGS sequence"/>
</dbReference>
<dbReference type="WBParaSite" id="HNAJ_0000670501-mRNA-1">
    <property type="protein sequence ID" value="HNAJ_0000670501-mRNA-1"/>
    <property type="gene ID" value="HNAJ_0000670501"/>
</dbReference>
<sequence length="82" mass="9262">MPALIRDALEEEKSSGSKTLLSSKLGEIEDLEGPDAVETLTKRLRKVKINVAMEFGDSSNPPKEWERTNERPVDSRSRTMMK</sequence>
<evidence type="ECO:0000313" key="2">
    <source>
        <dbReference type="EMBL" id="VDO02561.1"/>
    </source>
</evidence>
<gene>
    <name evidence="2" type="ORF">HNAJ_LOCUS6701</name>
    <name evidence="3" type="ORF">HNAJ_LOCUS7059</name>
</gene>
<dbReference type="AlphaFoldDB" id="A0A0R3TI14"/>
<feature type="compositionally biased region" description="Basic and acidic residues" evidence="1">
    <location>
        <begin position="63"/>
        <end position="82"/>
    </location>
</feature>
<dbReference type="WBParaSite" id="HNAJ_0000706301-mRNA-1">
    <property type="protein sequence ID" value="HNAJ_0000706301-mRNA-1"/>
    <property type="gene ID" value="HNAJ_0000706301"/>
</dbReference>
<name>A0A0R3TI14_RODNA</name>
<keyword evidence="4" id="KW-1185">Reference proteome</keyword>
<evidence type="ECO:0000313" key="3">
    <source>
        <dbReference type="EMBL" id="VDO02919.1"/>
    </source>
</evidence>
<evidence type="ECO:0000313" key="4">
    <source>
        <dbReference type="Proteomes" id="UP000278807"/>
    </source>
</evidence>
<reference evidence="2 4" key="2">
    <citation type="submission" date="2018-11" db="EMBL/GenBank/DDBJ databases">
        <authorList>
            <consortium name="Pathogen Informatics"/>
        </authorList>
    </citation>
    <scope>NUCLEOTIDE SEQUENCE [LARGE SCALE GENOMIC DNA]</scope>
</reference>
<reference evidence="5 6" key="1">
    <citation type="submission" date="2017-02" db="UniProtKB">
        <authorList>
            <consortium name="WormBaseParasite"/>
        </authorList>
    </citation>
    <scope>IDENTIFICATION</scope>
</reference>
<evidence type="ECO:0000256" key="1">
    <source>
        <dbReference type="SAM" id="MobiDB-lite"/>
    </source>
</evidence>
<dbReference type="EMBL" id="UZAE01008023">
    <property type="protein sequence ID" value="VDO02561.1"/>
    <property type="molecule type" value="Genomic_DNA"/>
</dbReference>
<protein>
    <submittedName>
        <fullName evidence="5 6">SAP domain-containing protein</fullName>
    </submittedName>
</protein>
<evidence type="ECO:0000313" key="6">
    <source>
        <dbReference type="WBParaSite" id="HNAJ_0000706301-mRNA-1"/>
    </source>
</evidence>